<name>A0A926EEB9_9FIRM</name>
<keyword evidence="1" id="KW-0472">Membrane</keyword>
<evidence type="ECO:0000256" key="1">
    <source>
        <dbReference type="SAM" id="Phobius"/>
    </source>
</evidence>
<feature type="transmembrane region" description="Helical" evidence="1">
    <location>
        <begin position="42"/>
        <end position="62"/>
    </location>
</feature>
<keyword evidence="1" id="KW-1133">Transmembrane helix</keyword>
<reference evidence="2" key="1">
    <citation type="submission" date="2020-08" db="EMBL/GenBank/DDBJ databases">
        <title>Genome public.</title>
        <authorList>
            <person name="Liu C."/>
            <person name="Sun Q."/>
        </authorList>
    </citation>
    <scope>NUCLEOTIDE SEQUENCE</scope>
    <source>
        <strain evidence="2">NSJ-54</strain>
    </source>
</reference>
<keyword evidence="1" id="KW-0812">Transmembrane</keyword>
<organism evidence="2 3">
    <name type="scientific">Zongyangia hominis</name>
    <dbReference type="NCBI Taxonomy" id="2763677"/>
    <lineage>
        <taxon>Bacteria</taxon>
        <taxon>Bacillati</taxon>
        <taxon>Bacillota</taxon>
        <taxon>Clostridia</taxon>
        <taxon>Eubacteriales</taxon>
        <taxon>Oscillospiraceae</taxon>
        <taxon>Zongyangia</taxon>
    </lineage>
</organism>
<keyword evidence="3" id="KW-1185">Reference proteome</keyword>
<protein>
    <submittedName>
        <fullName evidence="2">DUF3021 domain-containing protein</fullName>
    </submittedName>
</protein>
<comment type="caution">
    <text evidence="2">The sequence shown here is derived from an EMBL/GenBank/DDBJ whole genome shotgun (WGS) entry which is preliminary data.</text>
</comment>
<dbReference type="AlphaFoldDB" id="A0A926EEB9"/>
<dbReference type="InterPro" id="IPR021560">
    <property type="entry name" value="DUF3021"/>
</dbReference>
<feature type="transmembrane region" description="Helical" evidence="1">
    <location>
        <begin position="74"/>
        <end position="92"/>
    </location>
</feature>
<dbReference type="Pfam" id="PF11457">
    <property type="entry name" value="DUF3021"/>
    <property type="match status" value="1"/>
</dbReference>
<gene>
    <name evidence="2" type="ORF">H8709_04965</name>
</gene>
<sequence>MKRMVQKLLIGIGTGSVIFNLTMAIFVLTAKGPVLDAVFERYLPNFGAALLIGIVFSVMSVVYKKESWGMPLKVLVHMGSGLLVYFLLAAALGWISPAPIACLISIGAALISSGLIWLGFYLYNRAQCRRLSAALRARGNAE</sequence>
<proteinExistence type="predicted"/>
<feature type="transmembrane region" description="Helical" evidence="1">
    <location>
        <begin position="7"/>
        <end position="30"/>
    </location>
</feature>
<evidence type="ECO:0000313" key="3">
    <source>
        <dbReference type="Proteomes" id="UP000660861"/>
    </source>
</evidence>
<accession>A0A926EEB9</accession>
<dbReference type="Proteomes" id="UP000660861">
    <property type="component" value="Unassembled WGS sequence"/>
</dbReference>
<evidence type="ECO:0000313" key="2">
    <source>
        <dbReference type="EMBL" id="MBC8570177.1"/>
    </source>
</evidence>
<dbReference type="EMBL" id="JACRTC010000002">
    <property type="protein sequence ID" value="MBC8570177.1"/>
    <property type="molecule type" value="Genomic_DNA"/>
</dbReference>
<feature type="transmembrane region" description="Helical" evidence="1">
    <location>
        <begin position="98"/>
        <end position="123"/>
    </location>
</feature>
<dbReference type="RefSeq" id="WP_262397264.1">
    <property type="nucleotide sequence ID" value="NZ_JACRTC010000002.1"/>
</dbReference>